<proteinExistence type="predicted"/>
<dbReference type="EMBL" id="JABBFX010000001">
    <property type="protein sequence ID" value="NML45341.1"/>
    <property type="molecule type" value="Genomic_DNA"/>
</dbReference>
<accession>A0A848H767</accession>
<reference evidence="1 2" key="1">
    <citation type="submission" date="2020-04" db="EMBL/GenBank/DDBJ databases">
        <title>Ramlibacter sp. G-1-2-2 isolated from soil.</title>
        <authorList>
            <person name="Dahal R.H."/>
        </authorList>
    </citation>
    <scope>NUCLEOTIDE SEQUENCE [LARGE SCALE GENOMIC DNA]</scope>
    <source>
        <strain evidence="1 2">G-1-2-2</strain>
    </source>
</reference>
<evidence type="ECO:0000313" key="1">
    <source>
        <dbReference type="EMBL" id="NML45341.1"/>
    </source>
</evidence>
<gene>
    <name evidence="1" type="ORF">HHL11_16425</name>
</gene>
<dbReference type="Proteomes" id="UP000541185">
    <property type="component" value="Unassembled WGS sequence"/>
</dbReference>
<sequence>MSFDISVTREAQQSRVTIKGDASLGQLLSLLQLLQVESRQWPRDELMLDLSGLEHRFGPSEQSRLQSEAARLLPWIPRITVRWWPA</sequence>
<comment type="caution">
    <text evidence="1">The sequence shown here is derived from an EMBL/GenBank/DDBJ whole genome shotgun (WGS) entry which is preliminary data.</text>
</comment>
<protein>
    <recommendedName>
        <fullName evidence="3">STAS domain-containing protein</fullName>
    </recommendedName>
</protein>
<evidence type="ECO:0008006" key="3">
    <source>
        <dbReference type="Google" id="ProtNLM"/>
    </source>
</evidence>
<organism evidence="1 2">
    <name type="scientific">Ramlibacter agri</name>
    <dbReference type="NCBI Taxonomy" id="2728837"/>
    <lineage>
        <taxon>Bacteria</taxon>
        <taxon>Pseudomonadati</taxon>
        <taxon>Pseudomonadota</taxon>
        <taxon>Betaproteobacteria</taxon>
        <taxon>Burkholderiales</taxon>
        <taxon>Comamonadaceae</taxon>
        <taxon>Ramlibacter</taxon>
    </lineage>
</organism>
<name>A0A848H767_9BURK</name>
<evidence type="ECO:0000313" key="2">
    <source>
        <dbReference type="Proteomes" id="UP000541185"/>
    </source>
</evidence>
<keyword evidence="2" id="KW-1185">Reference proteome</keyword>
<dbReference type="AlphaFoldDB" id="A0A848H767"/>
<dbReference type="RefSeq" id="WP_169419417.1">
    <property type="nucleotide sequence ID" value="NZ_JABBFX010000001.1"/>
</dbReference>